<comment type="caution">
    <text evidence="1">The sequence shown here is derived from an EMBL/GenBank/DDBJ whole genome shotgun (WGS) entry which is preliminary data.</text>
</comment>
<dbReference type="Proteomes" id="UP000028643">
    <property type="component" value="Unassembled WGS sequence"/>
</dbReference>
<dbReference type="PATRIC" id="fig|317.174.peg.899"/>
<reference evidence="1 2" key="1">
    <citation type="submission" date="2014-07" db="EMBL/GenBank/DDBJ databases">
        <title>Draft Genome Sequences of Environmental Pseudomonas syringae strains.</title>
        <authorList>
            <person name="Baltrus D.A."/>
            <person name="Berge O."/>
            <person name="Morris C."/>
        </authorList>
    </citation>
    <scope>NUCLEOTIDE SEQUENCE [LARGE SCALE GENOMIC DNA]</scope>
    <source>
        <strain evidence="1 2">CEB003</strain>
    </source>
</reference>
<name>A0A085VEY6_PSESX</name>
<dbReference type="AlphaFoldDB" id="A0A085VEY6"/>
<evidence type="ECO:0000313" key="2">
    <source>
        <dbReference type="Proteomes" id="UP000028643"/>
    </source>
</evidence>
<dbReference type="RefSeq" id="WP_047572444.1">
    <property type="nucleotide sequence ID" value="NZ_JPQT01000063.1"/>
</dbReference>
<dbReference type="EMBL" id="JPQT01000063">
    <property type="protein sequence ID" value="KFE53999.1"/>
    <property type="molecule type" value="Genomic_DNA"/>
</dbReference>
<sequence length="135" mass="15758">MHWTFKDRYQPHLTLSVDYDMPATLKKLGTTIEEFEAYEKLDGREAKRFLEESDNFTVLIIHISLSSVYAAYDESYAFDYSAYADRIRKNLIDVHPAFAAKAFADCFCKIRYEQSFLTECVDDVADDFVFSEIED</sequence>
<proteinExistence type="predicted"/>
<accession>A0A085VEY6</accession>
<gene>
    <name evidence="1" type="ORF">IV02_04425</name>
</gene>
<organism evidence="1 2">
    <name type="scientific">Pseudomonas syringae</name>
    <dbReference type="NCBI Taxonomy" id="317"/>
    <lineage>
        <taxon>Bacteria</taxon>
        <taxon>Pseudomonadati</taxon>
        <taxon>Pseudomonadota</taxon>
        <taxon>Gammaproteobacteria</taxon>
        <taxon>Pseudomonadales</taxon>
        <taxon>Pseudomonadaceae</taxon>
        <taxon>Pseudomonas</taxon>
    </lineage>
</organism>
<protein>
    <submittedName>
        <fullName evidence="1">Uncharacterized protein</fullName>
    </submittedName>
</protein>
<evidence type="ECO:0000313" key="1">
    <source>
        <dbReference type="EMBL" id="KFE53999.1"/>
    </source>
</evidence>